<dbReference type="EMBL" id="CM045762">
    <property type="protein sequence ID" value="KAI8011115.1"/>
    <property type="molecule type" value="Genomic_DNA"/>
</dbReference>
<reference evidence="1 2" key="1">
    <citation type="journal article" date="2022" name="Plant J.">
        <title>Chromosome-level genome of Camellia lanceoleosa provides a valuable resource for understanding genome evolution and self-incompatibility.</title>
        <authorList>
            <person name="Gong W."/>
            <person name="Xiao S."/>
            <person name="Wang L."/>
            <person name="Liao Z."/>
            <person name="Chang Y."/>
            <person name="Mo W."/>
            <person name="Hu G."/>
            <person name="Li W."/>
            <person name="Zhao G."/>
            <person name="Zhu H."/>
            <person name="Hu X."/>
            <person name="Ji K."/>
            <person name="Xiang X."/>
            <person name="Song Q."/>
            <person name="Yuan D."/>
            <person name="Jin S."/>
            <person name="Zhang L."/>
        </authorList>
    </citation>
    <scope>NUCLEOTIDE SEQUENCE [LARGE SCALE GENOMIC DNA]</scope>
    <source>
        <strain evidence="1">SQ_2022a</strain>
    </source>
</reference>
<organism evidence="1 2">
    <name type="scientific">Camellia lanceoleosa</name>
    <dbReference type="NCBI Taxonomy" id="1840588"/>
    <lineage>
        <taxon>Eukaryota</taxon>
        <taxon>Viridiplantae</taxon>
        <taxon>Streptophyta</taxon>
        <taxon>Embryophyta</taxon>
        <taxon>Tracheophyta</taxon>
        <taxon>Spermatophyta</taxon>
        <taxon>Magnoliopsida</taxon>
        <taxon>eudicotyledons</taxon>
        <taxon>Gunneridae</taxon>
        <taxon>Pentapetalae</taxon>
        <taxon>asterids</taxon>
        <taxon>Ericales</taxon>
        <taxon>Theaceae</taxon>
        <taxon>Camellia</taxon>
    </lineage>
</organism>
<gene>
    <name evidence="1" type="ORF">LOK49_LG06G01757</name>
</gene>
<comment type="caution">
    <text evidence="1">The sequence shown here is derived from an EMBL/GenBank/DDBJ whole genome shotgun (WGS) entry which is preliminary data.</text>
</comment>
<accession>A0ACC0HFB0</accession>
<protein>
    <submittedName>
        <fullName evidence="1">BTB/POZ domain-containing protein</fullName>
    </submittedName>
</protein>
<proteinExistence type="predicted"/>
<sequence>MSFSTDPSLLGWPVNEKSSRSGGRKTIGRVIGADSWLDELAHLGLILFKRLIFSMKARNLSPEIIENSHLLREEIHSKHFMRWSDLELQGKREKNNGFVADIHKHRVRVLRSEQLLL</sequence>
<dbReference type="Proteomes" id="UP001060215">
    <property type="component" value="Chromosome 5"/>
</dbReference>
<evidence type="ECO:0000313" key="1">
    <source>
        <dbReference type="EMBL" id="KAI8011115.1"/>
    </source>
</evidence>
<evidence type="ECO:0000313" key="2">
    <source>
        <dbReference type="Proteomes" id="UP001060215"/>
    </source>
</evidence>
<keyword evidence="2" id="KW-1185">Reference proteome</keyword>
<name>A0ACC0HFB0_9ERIC</name>